<protein>
    <submittedName>
        <fullName evidence="2">Uncharacterized protein</fullName>
    </submittedName>
</protein>
<accession>A0A8S9PZ08</accession>
<sequence>MGFIDDNKQEDEMGLGCSELKTTVTFEGRDGEEDAGDGSAREATVQKGIQRGKKKKEKETYLQLL</sequence>
<evidence type="ECO:0000256" key="1">
    <source>
        <dbReference type="SAM" id="MobiDB-lite"/>
    </source>
</evidence>
<evidence type="ECO:0000313" key="2">
    <source>
        <dbReference type="EMBL" id="KAF3536825.1"/>
    </source>
</evidence>
<reference evidence="2" key="1">
    <citation type="submission" date="2019-12" db="EMBL/GenBank/DDBJ databases">
        <title>Genome sequencing and annotation of Brassica cretica.</title>
        <authorList>
            <person name="Studholme D.J."/>
            <person name="Sarris P."/>
        </authorList>
    </citation>
    <scope>NUCLEOTIDE SEQUENCE</scope>
    <source>
        <strain evidence="2">PFS-109/04</strain>
        <tissue evidence="2">Leaf</tissue>
    </source>
</reference>
<evidence type="ECO:0000313" key="3">
    <source>
        <dbReference type="Proteomes" id="UP000712600"/>
    </source>
</evidence>
<dbReference type="Proteomes" id="UP000712600">
    <property type="component" value="Unassembled WGS sequence"/>
</dbReference>
<gene>
    <name evidence="2" type="ORF">F2Q69_00021643</name>
</gene>
<feature type="region of interest" description="Disordered" evidence="1">
    <location>
        <begin position="26"/>
        <end position="52"/>
    </location>
</feature>
<dbReference type="AlphaFoldDB" id="A0A8S9PZ08"/>
<dbReference type="EMBL" id="QGKX02001290">
    <property type="protein sequence ID" value="KAF3536825.1"/>
    <property type="molecule type" value="Genomic_DNA"/>
</dbReference>
<proteinExistence type="predicted"/>
<name>A0A8S9PZ08_BRACR</name>
<organism evidence="2 3">
    <name type="scientific">Brassica cretica</name>
    <name type="common">Mustard</name>
    <dbReference type="NCBI Taxonomy" id="69181"/>
    <lineage>
        <taxon>Eukaryota</taxon>
        <taxon>Viridiplantae</taxon>
        <taxon>Streptophyta</taxon>
        <taxon>Embryophyta</taxon>
        <taxon>Tracheophyta</taxon>
        <taxon>Spermatophyta</taxon>
        <taxon>Magnoliopsida</taxon>
        <taxon>eudicotyledons</taxon>
        <taxon>Gunneridae</taxon>
        <taxon>Pentapetalae</taxon>
        <taxon>rosids</taxon>
        <taxon>malvids</taxon>
        <taxon>Brassicales</taxon>
        <taxon>Brassicaceae</taxon>
        <taxon>Brassiceae</taxon>
        <taxon>Brassica</taxon>
    </lineage>
</organism>
<comment type="caution">
    <text evidence="2">The sequence shown here is derived from an EMBL/GenBank/DDBJ whole genome shotgun (WGS) entry which is preliminary data.</text>
</comment>